<dbReference type="EMBL" id="PGCK01000007">
    <property type="protein sequence ID" value="MCD1295255.1"/>
    <property type="molecule type" value="Genomic_DNA"/>
</dbReference>
<feature type="transmembrane region" description="Helical" evidence="6">
    <location>
        <begin position="289"/>
        <end position="310"/>
    </location>
</feature>
<feature type="transmembrane region" description="Helical" evidence="6">
    <location>
        <begin position="107"/>
        <end position="127"/>
    </location>
</feature>
<feature type="transmembrane region" description="Helical" evidence="6">
    <location>
        <begin position="162"/>
        <end position="182"/>
    </location>
</feature>
<comment type="subcellular location">
    <subcellularLocation>
        <location evidence="1">Cell membrane</location>
        <topology evidence="1">Multi-pass membrane protein</topology>
    </subcellularLocation>
</comment>
<dbReference type="GO" id="GO:0043190">
    <property type="term" value="C:ATP-binding cassette (ABC) transporter complex"/>
    <property type="evidence" value="ECO:0007669"/>
    <property type="project" value="InterPro"/>
</dbReference>
<keyword evidence="3 6" id="KW-0812">Transmembrane</keyword>
<feature type="transmembrane region" description="Helical" evidence="6">
    <location>
        <begin position="63"/>
        <end position="95"/>
    </location>
</feature>
<keyword evidence="4 6" id="KW-1133">Transmembrane helix</keyword>
<reference evidence="7 8" key="1">
    <citation type="submission" date="2017-11" db="EMBL/GenBank/DDBJ databases">
        <title>Isolation and Characterization of Family Methanocellaceae Species from Potential Methane Hydrate Area Offshore Southwestern Taiwan.</title>
        <authorList>
            <person name="Zhang W.-L."/>
            <person name="Chen W.-C."/>
            <person name="Lai M.-C."/>
            <person name="Chen S.-C."/>
        </authorList>
    </citation>
    <scope>NUCLEOTIDE SEQUENCE [LARGE SCALE GENOMIC DNA]</scope>
    <source>
        <strain evidence="7 8">CWC-04</strain>
    </source>
</reference>
<keyword evidence="2" id="KW-1003">Cell membrane</keyword>
<proteinExistence type="predicted"/>
<sequence length="312" mass="35732">MIPGWMKEVEEVPETFSGATTKKKNFIRKTVDGIFSFFQETIVSEGFTKRNGLLQGLDPRVKLISIFSIVFAVSVVRDLYLLFLVYSLTLVFAYLSKIKITYFIKRVWLFIPIFTGLIVLPMIFNLFTPGDSILDIMYRGKDAYLGPIGLPETLSVTSQGTILAVTFTLRVAACVSAVVLLFLTTPRQVLFKSLRSLKVPKIYVITLDMCYRYIFLFMDIIRDMHIAKKSRTIKKRSTIEEQKWVGERIGYTLIRSINMSEKVHQAMISRGFNGEIKILQEYNMMPRDYVAGFFCITFSVALVLISSNIIHI</sequence>
<evidence type="ECO:0000256" key="2">
    <source>
        <dbReference type="ARBA" id="ARBA00022475"/>
    </source>
</evidence>
<dbReference type="InterPro" id="IPR003339">
    <property type="entry name" value="ABC/ECF_trnsptr_transmembrane"/>
</dbReference>
<organism evidence="7 8">
    <name type="scientific">Methanooceanicella nereidis</name>
    <dbReference type="NCBI Taxonomy" id="2052831"/>
    <lineage>
        <taxon>Archaea</taxon>
        <taxon>Methanobacteriati</taxon>
        <taxon>Methanobacteriota</taxon>
        <taxon>Stenosarchaea group</taxon>
        <taxon>Methanomicrobia</taxon>
        <taxon>Methanocellales</taxon>
        <taxon>Methanocellaceae</taxon>
        <taxon>Methanooceanicella</taxon>
    </lineage>
</organism>
<evidence type="ECO:0000256" key="1">
    <source>
        <dbReference type="ARBA" id="ARBA00004651"/>
    </source>
</evidence>
<dbReference type="RefSeq" id="WP_230742107.1">
    <property type="nucleotide sequence ID" value="NZ_PGCK01000007.1"/>
</dbReference>
<comment type="caution">
    <text evidence="7">The sequence shown here is derived from an EMBL/GenBank/DDBJ whole genome shotgun (WGS) entry which is preliminary data.</text>
</comment>
<dbReference type="CDD" id="cd16914">
    <property type="entry name" value="EcfT"/>
    <property type="match status" value="1"/>
</dbReference>
<dbReference type="AlphaFoldDB" id="A0AAP2RFP4"/>
<evidence type="ECO:0000256" key="6">
    <source>
        <dbReference type="SAM" id="Phobius"/>
    </source>
</evidence>
<dbReference type="InterPro" id="IPR051611">
    <property type="entry name" value="ECF_transporter_component"/>
</dbReference>
<protein>
    <submittedName>
        <fullName evidence="7">Cobalt ECF transporter T component CbiQ</fullName>
    </submittedName>
</protein>
<accession>A0AAP2RFP4</accession>
<dbReference type="PANTHER" id="PTHR34857:SF2">
    <property type="entry name" value="SLL0384 PROTEIN"/>
    <property type="match status" value="1"/>
</dbReference>
<keyword evidence="5 6" id="KW-0472">Membrane</keyword>
<dbReference type="PANTHER" id="PTHR34857">
    <property type="entry name" value="SLL0384 PROTEIN"/>
    <property type="match status" value="1"/>
</dbReference>
<evidence type="ECO:0000313" key="8">
    <source>
        <dbReference type="Proteomes" id="UP001320159"/>
    </source>
</evidence>
<dbReference type="Proteomes" id="UP001320159">
    <property type="component" value="Unassembled WGS sequence"/>
</dbReference>
<evidence type="ECO:0000256" key="5">
    <source>
        <dbReference type="ARBA" id="ARBA00023136"/>
    </source>
</evidence>
<gene>
    <name evidence="7" type="primary">cbiQ</name>
    <name evidence="7" type="ORF">CUJ83_09615</name>
</gene>
<keyword evidence="8" id="KW-1185">Reference proteome</keyword>
<dbReference type="InterPro" id="IPR012809">
    <property type="entry name" value="ECF_CbiQ"/>
</dbReference>
<dbReference type="Pfam" id="PF02361">
    <property type="entry name" value="CbiQ"/>
    <property type="match status" value="1"/>
</dbReference>
<evidence type="ECO:0000256" key="4">
    <source>
        <dbReference type="ARBA" id="ARBA00022989"/>
    </source>
</evidence>
<name>A0AAP2RFP4_9EURY</name>
<dbReference type="NCBIfam" id="TIGR02454">
    <property type="entry name" value="ECF_T_CbiQ"/>
    <property type="match status" value="1"/>
</dbReference>
<evidence type="ECO:0000256" key="3">
    <source>
        <dbReference type="ARBA" id="ARBA00022692"/>
    </source>
</evidence>
<dbReference type="GO" id="GO:0006824">
    <property type="term" value="P:cobalt ion transport"/>
    <property type="evidence" value="ECO:0007669"/>
    <property type="project" value="InterPro"/>
</dbReference>
<evidence type="ECO:0000313" key="7">
    <source>
        <dbReference type="EMBL" id="MCD1295255.1"/>
    </source>
</evidence>